<organism evidence="1 2">
    <name type="scientific">Streptomyces malaysiensis</name>
    <dbReference type="NCBI Taxonomy" id="92644"/>
    <lineage>
        <taxon>Bacteria</taxon>
        <taxon>Bacillati</taxon>
        <taxon>Actinomycetota</taxon>
        <taxon>Actinomycetes</taxon>
        <taxon>Kitasatosporales</taxon>
        <taxon>Streptomycetaceae</taxon>
        <taxon>Streptomyces</taxon>
        <taxon>Streptomyces violaceusniger group</taxon>
    </lineage>
</organism>
<dbReference type="EMBL" id="CP065050">
    <property type="protein sequence ID" value="QPI54091.1"/>
    <property type="molecule type" value="Genomic_DNA"/>
</dbReference>
<evidence type="ECO:0000313" key="2">
    <source>
        <dbReference type="Proteomes" id="UP000663421"/>
    </source>
</evidence>
<protein>
    <submittedName>
        <fullName evidence="1">Uncharacterized protein</fullName>
    </submittedName>
</protein>
<accession>A0ABX6VZF9</accession>
<name>A0ABX6VZF9_STRMQ</name>
<proteinExistence type="predicted"/>
<evidence type="ECO:0000313" key="1">
    <source>
        <dbReference type="EMBL" id="QPI54091.1"/>
    </source>
</evidence>
<keyword evidence="2" id="KW-1185">Reference proteome</keyword>
<gene>
    <name evidence="1" type="ORF">I1A49_03335</name>
</gene>
<dbReference type="Proteomes" id="UP000663421">
    <property type="component" value="Chromosome"/>
</dbReference>
<reference evidence="1 2" key="1">
    <citation type="submission" date="2020-11" db="EMBL/GenBank/DDBJ databases">
        <title>Complete genome sequence unveiled secondary metabolic potentials in Streptomyces solisilvae HNM0141.</title>
        <authorList>
            <person name="Huang X."/>
        </authorList>
    </citation>
    <scope>NUCLEOTIDE SEQUENCE [LARGE SCALE GENOMIC DNA]</scope>
    <source>
        <strain evidence="1 2">HNM0141</strain>
    </source>
</reference>
<sequence length="83" mass="8258">MEIAAELAAQPPFAVSVAKQVITAATDAPREAALLLEQLAGDAHLATIATGAIGVALGGNLILSPTPVSTRTAGHRAESGHHA</sequence>